<dbReference type="PANTHER" id="PTHR30336:SF4">
    <property type="entry name" value="ENVELOPE BIOGENESIS FACTOR ELYC"/>
    <property type="match status" value="1"/>
</dbReference>
<evidence type="ECO:0000259" key="2">
    <source>
        <dbReference type="Pfam" id="PF02698"/>
    </source>
</evidence>
<organism evidence="3 4">
    <name type="scientific">Ramlibacter monticola</name>
    <dbReference type="NCBI Taxonomy" id="1926872"/>
    <lineage>
        <taxon>Bacteria</taxon>
        <taxon>Pseudomonadati</taxon>
        <taxon>Pseudomonadota</taxon>
        <taxon>Betaproteobacteria</taxon>
        <taxon>Burkholderiales</taxon>
        <taxon>Comamonadaceae</taxon>
        <taxon>Ramlibacter</taxon>
    </lineage>
</organism>
<dbReference type="Proteomes" id="UP000599109">
    <property type="component" value="Unassembled WGS sequence"/>
</dbReference>
<dbReference type="AlphaFoldDB" id="A0A936YW64"/>
<dbReference type="CDD" id="cd06259">
    <property type="entry name" value="YdcF-like"/>
    <property type="match status" value="1"/>
</dbReference>
<evidence type="ECO:0000313" key="4">
    <source>
        <dbReference type="Proteomes" id="UP000599109"/>
    </source>
</evidence>
<keyword evidence="4" id="KW-1185">Reference proteome</keyword>
<dbReference type="InterPro" id="IPR051599">
    <property type="entry name" value="Cell_Envelope_Assoc"/>
</dbReference>
<dbReference type="Pfam" id="PF02698">
    <property type="entry name" value="DUF218"/>
    <property type="match status" value="1"/>
</dbReference>
<gene>
    <name evidence="3" type="ORF">JJ685_06025</name>
</gene>
<name>A0A936YW64_9BURK</name>
<sequence length="254" mass="26821">MLPGELKPILTALVLPPTGPLLLALAGLLAARRGRKAGLRLAAACIVIALALGSHAMGTLLARELLPPVAPVQAADLQGVQAIVVLGGGVLPEAPEYGEPQPHPRTLARLRYAVRLARQSGKPLAFAGGVGWAGRSGAPSEGAVARRVLQEDYGLGLRWLDDTSRDTAENARRMAEIAGRDGIRRIALVTDATHIARATAAFRRAGFEVVPAPTGLMLPEESELLEWLPSTRGFVACREVIREWLANLVARTAG</sequence>
<feature type="transmembrane region" description="Helical" evidence="1">
    <location>
        <begin position="6"/>
        <end position="29"/>
    </location>
</feature>
<accession>A0A936YW64</accession>
<feature type="domain" description="DUF218" evidence="2">
    <location>
        <begin position="81"/>
        <end position="246"/>
    </location>
</feature>
<dbReference type="InterPro" id="IPR014729">
    <property type="entry name" value="Rossmann-like_a/b/a_fold"/>
</dbReference>
<dbReference type="GO" id="GO:0043164">
    <property type="term" value="P:Gram-negative-bacterium-type cell wall biogenesis"/>
    <property type="evidence" value="ECO:0007669"/>
    <property type="project" value="TreeGrafter"/>
</dbReference>
<dbReference type="EMBL" id="JAEQNE010000001">
    <property type="protein sequence ID" value="MBL0390698.1"/>
    <property type="molecule type" value="Genomic_DNA"/>
</dbReference>
<keyword evidence="1" id="KW-1133">Transmembrane helix</keyword>
<dbReference type="Gene3D" id="3.40.50.620">
    <property type="entry name" value="HUPs"/>
    <property type="match status" value="1"/>
</dbReference>
<keyword evidence="1" id="KW-0472">Membrane</keyword>
<dbReference type="InterPro" id="IPR003848">
    <property type="entry name" value="DUF218"/>
</dbReference>
<dbReference type="PANTHER" id="PTHR30336">
    <property type="entry name" value="INNER MEMBRANE PROTEIN, PROBABLE PERMEASE"/>
    <property type="match status" value="1"/>
</dbReference>
<protein>
    <submittedName>
        <fullName evidence="3">YdcF family protein</fullName>
    </submittedName>
</protein>
<comment type="caution">
    <text evidence="3">The sequence shown here is derived from an EMBL/GenBank/DDBJ whole genome shotgun (WGS) entry which is preliminary data.</text>
</comment>
<keyword evidence="1" id="KW-0812">Transmembrane</keyword>
<proteinExistence type="predicted"/>
<dbReference type="GO" id="GO:0000270">
    <property type="term" value="P:peptidoglycan metabolic process"/>
    <property type="evidence" value="ECO:0007669"/>
    <property type="project" value="TreeGrafter"/>
</dbReference>
<reference evidence="3 4" key="1">
    <citation type="journal article" date="2017" name="Int. J. Syst. Evol. Microbiol.">
        <title>Ramlibacter monticola sp. nov., isolated from forest soil.</title>
        <authorList>
            <person name="Chaudhary D.K."/>
            <person name="Kim J."/>
        </authorList>
    </citation>
    <scope>NUCLEOTIDE SEQUENCE [LARGE SCALE GENOMIC DNA]</scope>
    <source>
        <strain evidence="3 4">KACC 19175</strain>
    </source>
</reference>
<dbReference type="RefSeq" id="WP_201673282.1">
    <property type="nucleotide sequence ID" value="NZ_JAEQNE010000001.1"/>
</dbReference>
<evidence type="ECO:0000313" key="3">
    <source>
        <dbReference type="EMBL" id="MBL0390698.1"/>
    </source>
</evidence>
<feature type="transmembrane region" description="Helical" evidence="1">
    <location>
        <begin position="41"/>
        <end position="62"/>
    </location>
</feature>
<evidence type="ECO:0000256" key="1">
    <source>
        <dbReference type="SAM" id="Phobius"/>
    </source>
</evidence>
<dbReference type="GO" id="GO:0005886">
    <property type="term" value="C:plasma membrane"/>
    <property type="evidence" value="ECO:0007669"/>
    <property type="project" value="TreeGrafter"/>
</dbReference>